<dbReference type="Pfam" id="PF12937">
    <property type="entry name" value="F-box-like"/>
    <property type="match status" value="1"/>
</dbReference>
<name>A0A1X7VF77_AMPQE</name>
<protein>
    <recommendedName>
        <fullName evidence="1">F-box domain-containing protein</fullName>
    </recommendedName>
</protein>
<evidence type="ECO:0000259" key="1">
    <source>
        <dbReference type="PROSITE" id="PS50181"/>
    </source>
</evidence>
<dbReference type="GO" id="GO:0019901">
    <property type="term" value="F:protein kinase binding"/>
    <property type="evidence" value="ECO:0007669"/>
    <property type="project" value="InterPro"/>
</dbReference>
<gene>
    <name evidence="2" type="primary">105316876</name>
</gene>
<dbReference type="InterPro" id="IPR036047">
    <property type="entry name" value="F-box-like_dom_sf"/>
</dbReference>
<dbReference type="FunCoup" id="A0A1X7VF77">
    <property type="interactions" value="235"/>
</dbReference>
<accession>A0A1X7VF77</accession>
<dbReference type="InterPro" id="IPR001810">
    <property type="entry name" value="F-box_dom"/>
</dbReference>
<feature type="domain" description="F-box" evidence="1">
    <location>
        <begin position="302"/>
        <end position="348"/>
    </location>
</feature>
<organism evidence="2">
    <name type="scientific">Amphimedon queenslandica</name>
    <name type="common">Sponge</name>
    <dbReference type="NCBI Taxonomy" id="400682"/>
    <lineage>
        <taxon>Eukaryota</taxon>
        <taxon>Metazoa</taxon>
        <taxon>Porifera</taxon>
        <taxon>Demospongiae</taxon>
        <taxon>Heteroscleromorpha</taxon>
        <taxon>Haplosclerida</taxon>
        <taxon>Niphatidae</taxon>
        <taxon>Amphimedon</taxon>
    </lineage>
</organism>
<dbReference type="InterPro" id="IPR047118">
    <property type="entry name" value="Fbxo7"/>
</dbReference>
<proteinExistence type="predicted"/>
<dbReference type="Proteomes" id="UP000007879">
    <property type="component" value="Unassembled WGS sequence"/>
</dbReference>
<evidence type="ECO:0000313" key="2">
    <source>
        <dbReference type="EnsemblMetazoa" id="Aqu2.1.38681_001"/>
    </source>
</evidence>
<dbReference type="Gene3D" id="1.20.1280.50">
    <property type="match status" value="1"/>
</dbReference>
<dbReference type="EnsemblMetazoa" id="XM_019993644.1">
    <property type="protein sequence ID" value="XP_019849203.1"/>
    <property type="gene ID" value="LOC105316876"/>
</dbReference>
<dbReference type="PROSITE" id="PS50181">
    <property type="entry name" value="FBOX"/>
    <property type="match status" value="1"/>
</dbReference>
<dbReference type="SUPFAM" id="SSF81383">
    <property type="entry name" value="F-box domain"/>
    <property type="match status" value="1"/>
</dbReference>
<dbReference type="EnsemblMetazoa" id="Aqu2.1.38681_001">
    <property type="protein sequence ID" value="Aqu2.1.38681_001"/>
    <property type="gene ID" value="Aqu2.1.38681"/>
</dbReference>
<dbReference type="OrthoDB" id="101791at2759"/>
<keyword evidence="3" id="KW-1185">Reference proteome</keyword>
<dbReference type="GO" id="GO:1903599">
    <property type="term" value="P:positive regulation of autophagy of mitochondrion"/>
    <property type="evidence" value="ECO:0007669"/>
    <property type="project" value="TreeGrafter"/>
</dbReference>
<reference evidence="2" key="2">
    <citation type="submission" date="2017-05" db="UniProtKB">
        <authorList>
            <consortium name="EnsemblMetazoa"/>
        </authorList>
    </citation>
    <scope>IDENTIFICATION</scope>
</reference>
<reference evidence="3" key="1">
    <citation type="journal article" date="2010" name="Nature">
        <title>The Amphimedon queenslandica genome and the evolution of animal complexity.</title>
        <authorList>
            <person name="Srivastava M."/>
            <person name="Simakov O."/>
            <person name="Chapman J."/>
            <person name="Fahey B."/>
            <person name="Gauthier M.E."/>
            <person name="Mitros T."/>
            <person name="Richards G.S."/>
            <person name="Conaco C."/>
            <person name="Dacre M."/>
            <person name="Hellsten U."/>
            <person name="Larroux C."/>
            <person name="Putnam N.H."/>
            <person name="Stanke M."/>
            <person name="Adamska M."/>
            <person name="Darling A."/>
            <person name="Degnan S.M."/>
            <person name="Oakley T.H."/>
            <person name="Plachetzki D.C."/>
            <person name="Zhai Y."/>
            <person name="Adamski M."/>
            <person name="Calcino A."/>
            <person name="Cummins S.F."/>
            <person name="Goodstein D.M."/>
            <person name="Harris C."/>
            <person name="Jackson D.J."/>
            <person name="Leys S.P."/>
            <person name="Shu S."/>
            <person name="Woodcroft B.J."/>
            <person name="Vervoort M."/>
            <person name="Kosik K.S."/>
            <person name="Manning G."/>
            <person name="Degnan B.M."/>
            <person name="Rokhsar D.S."/>
        </authorList>
    </citation>
    <scope>NUCLEOTIDE SEQUENCE [LARGE SCALE GENOMIC DNA]</scope>
</reference>
<dbReference type="InParanoid" id="A0A1X7VF77"/>
<dbReference type="PANTHER" id="PTHR15537">
    <property type="entry name" value="F-BOX ONLY PROTEIN 7"/>
    <property type="match status" value="1"/>
</dbReference>
<dbReference type="AlphaFoldDB" id="A0A1X7VF77"/>
<dbReference type="PANTHER" id="PTHR15537:SF2">
    <property type="entry name" value="F-BOX ONLY PROTEIN 7"/>
    <property type="match status" value="1"/>
</dbReference>
<evidence type="ECO:0000313" key="3">
    <source>
        <dbReference type="Proteomes" id="UP000007879"/>
    </source>
</evidence>
<dbReference type="Gene3D" id="3.40.1000.30">
    <property type="match status" value="1"/>
</dbReference>
<sequence length="399" mass="45041">MLIRVRLKRDLGARTVSLEVDPTKESLSDLRKKLYNYISSEYRFSKDSIHPIKNEKCPLQDIGLDEEDAFTLCLIPPNFEPNLDIGDFNFPIETTPTKINSGTTPRSASHTSELIIKAVTDRPPLPQGVLSTSNFGNFLRQNSSESKVGVVKSDSGVASSGDCVSFLCEALHMMMLDSGFSNKKDQNEQEQLKSLNRYQYIAPFGPIIPIEMVCTSLGPNLITHASINLSTDSDSATQVVTCVLPFDQYINKSSPNSSLATEPSSDTGISLTNTSQLTQTFKDAVPHHLLTDIRRALKLPEYGTLLCLSHEVKIFIMSLVDLKSLISLSKVNREFNILSQDEYLWKLLFIRDFKKDVISIPKPEEVTSWKEKYTEHYQNRKTRMQRKLRSKLEVDYSDM</sequence>